<evidence type="ECO:0000256" key="2">
    <source>
        <dbReference type="ARBA" id="ARBA00023015"/>
    </source>
</evidence>
<reference evidence="6 7" key="1">
    <citation type="submission" date="2020-03" db="EMBL/GenBank/DDBJ databases">
        <title>Vagococcus sp. nov., isolated from beetles.</title>
        <authorList>
            <person name="Hyun D.-W."/>
            <person name="Bae J.-W."/>
        </authorList>
    </citation>
    <scope>NUCLEOTIDE SEQUENCE [LARGE SCALE GENOMIC DNA]</scope>
    <source>
        <strain evidence="6 7">HDW17B</strain>
    </source>
</reference>
<dbReference type="CDD" id="cd01392">
    <property type="entry name" value="HTH_LacI"/>
    <property type="match status" value="1"/>
</dbReference>
<dbReference type="PROSITE" id="PS50932">
    <property type="entry name" value="HTH_LACI_2"/>
    <property type="match status" value="1"/>
</dbReference>
<evidence type="ECO:0000256" key="3">
    <source>
        <dbReference type="ARBA" id="ARBA00023125"/>
    </source>
</evidence>
<evidence type="ECO:0000313" key="7">
    <source>
        <dbReference type="Proteomes" id="UP000501747"/>
    </source>
</evidence>
<evidence type="ECO:0000256" key="4">
    <source>
        <dbReference type="ARBA" id="ARBA00023163"/>
    </source>
</evidence>
<dbReference type="SUPFAM" id="SSF53822">
    <property type="entry name" value="Periplasmic binding protein-like I"/>
    <property type="match status" value="1"/>
</dbReference>
<dbReference type="SUPFAM" id="SSF47413">
    <property type="entry name" value="lambda repressor-like DNA-binding domains"/>
    <property type="match status" value="1"/>
</dbReference>
<protein>
    <submittedName>
        <fullName evidence="6">LacI family transcriptional regulator</fullName>
    </submittedName>
</protein>
<keyword evidence="1" id="KW-0678">Repressor</keyword>
<sequence length="328" mass="37499">MKLTIREIAKLADVSITTVSLILNGKGDRFSDETKRKVFKVVEENHYTPNYFASNIIKKKSQLIGIVVPTIKEPFAATLINLIQKELSQKNYHLITSESFGEMEEEKKILERYAQFSVEAIFCFTGTVFPSEWFKGGCFQEIPVVFIDKGINHSPYGNVYLNEYETVFKAMEWLIEKGHQKIGLIKDNGIEFSFPERGKAYKDALQKHGIPINDKRITSTDFSVESGYLGAQKIMKNSEVTAIFCSDDNLALGCYQAVFDSGKRVNEEIEIIGFDGIELLKNIRPQIKTLENPFEEFAHILSYKVLQAINHPKEKQEDCYLEMTFNLD</sequence>
<dbReference type="KEGG" id="vhy:G7082_11695"/>
<dbReference type="InterPro" id="IPR000843">
    <property type="entry name" value="HTH_LacI"/>
</dbReference>
<dbReference type="GO" id="GO:0000976">
    <property type="term" value="F:transcription cis-regulatory region binding"/>
    <property type="evidence" value="ECO:0007669"/>
    <property type="project" value="TreeGrafter"/>
</dbReference>
<evidence type="ECO:0000313" key="6">
    <source>
        <dbReference type="EMBL" id="QIL49103.1"/>
    </source>
</evidence>
<accession>A0A6G8AW15</accession>
<dbReference type="Gene3D" id="1.10.260.40">
    <property type="entry name" value="lambda repressor-like DNA-binding domains"/>
    <property type="match status" value="1"/>
</dbReference>
<gene>
    <name evidence="6" type="ORF">G7082_11695</name>
</gene>
<dbReference type="Pfam" id="PF00356">
    <property type="entry name" value="LacI"/>
    <property type="match status" value="1"/>
</dbReference>
<dbReference type="Proteomes" id="UP000501747">
    <property type="component" value="Chromosome"/>
</dbReference>
<keyword evidence="7" id="KW-1185">Reference proteome</keyword>
<dbReference type="InterPro" id="IPR010982">
    <property type="entry name" value="Lambda_DNA-bd_dom_sf"/>
</dbReference>
<evidence type="ECO:0000256" key="1">
    <source>
        <dbReference type="ARBA" id="ARBA00022491"/>
    </source>
</evidence>
<dbReference type="AlphaFoldDB" id="A0A6G8AW15"/>
<dbReference type="InterPro" id="IPR028082">
    <property type="entry name" value="Peripla_BP_I"/>
</dbReference>
<proteinExistence type="predicted"/>
<dbReference type="EMBL" id="CP049887">
    <property type="protein sequence ID" value="QIL49103.1"/>
    <property type="molecule type" value="Genomic_DNA"/>
</dbReference>
<dbReference type="InterPro" id="IPR046335">
    <property type="entry name" value="LacI/GalR-like_sensor"/>
</dbReference>
<feature type="domain" description="HTH lacI-type" evidence="5">
    <location>
        <begin position="3"/>
        <end position="58"/>
    </location>
</feature>
<dbReference type="CDD" id="cd06267">
    <property type="entry name" value="PBP1_LacI_sugar_binding-like"/>
    <property type="match status" value="1"/>
</dbReference>
<dbReference type="RefSeq" id="WP_166035232.1">
    <property type="nucleotide sequence ID" value="NZ_CP049887.1"/>
</dbReference>
<dbReference type="PANTHER" id="PTHR30146">
    <property type="entry name" value="LACI-RELATED TRANSCRIPTIONAL REPRESSOR"/>
    <property type="match status" value="1"/>
</dbReference>
<evidence type="ECO:0000259" key="5">
    <source>
        <dbReference type="PROSITE" id="PS50932"/>
    </source>
</evidence>
<keyword evidence="4" id="KW-0804">Transcription</keyword>
<dbReference type="PANTHER" id="PTHR30146:SF148">
    <property type="entry name" value="HTH-TYPE TRANSCRIPTIONAL REPRESSOR PURR-RELATED"/>
    <property type="match status" value="1"/>
</dbReference>
<keyword evidence="3" id="KW-0238">DNA-binding</keyword>
<dbReference type="Gene3D" id="3.40.50.2300">
    <property type="match status" value="2"/>
</dbReference>
<keyword evidence="2" id="KW-0805">Transcription regulation</keyword>
<dbReference type="Pfam" id="PF13377">
    <property type="entry name" value="Peripla_BP_3"/>
    <property type="match status" value="1"/>
</dbReference>
<dbReference type="PROSITE" id="PS00356">
    <property type="entry name" value="HTH_LACI_1"/>
    <property type="match status" value="1"/>
</dbReference>
<name>A0A6G8AW15_9ENTE</name>
<dbReference type="SMART" id="SM00354">
    <property type="entry name" value="HTH_LACI"/>
    <property type="match status" value="1"/>
</dbReference>
<dbReference type="GO" id="GO:0003700">
    <property type="term" value="F:DNA-binding transcription factor activity"/>
    <property type="evidence" value="ECO:0007669"/>
    <property type="project" value="TreeGrafter"/>
</dbReference>
<organism evidence="6 7">
    <name type="scientific">Vagococcus hydrophili</name>
    <dbReference type="NCBI Taxonomy" id="2714947"/>
    <lineage>
        <taxon>Bacteria</taxon>
        <taxon>Bacillati</taxon>
        <taxon>Bacillota</taxon>
        <taxon>Bacilli</taxon>
        <taxon>Lactobacillales</taxon>
        <taxon>Enterococcaceae</taxon>
        <taxon>Vagococcus</taxon>
    </lineage>
</organism>